<dbReference type="FunFam" id="3.40.50.460:FF:000002">
    <property type="entry name" value="ATP-dependent 6-phosphofructokinase"/>
    <property type="match status" value="1"/>
</dbReference>
<dbReference type="GO" id="GO:0005945">
    <property type="term" value="C:6-phosphofructokinase complex"/>
    <property type="evidence" value="ECO:0007669"/>
    <property type="project" value="TreeGrafter"/>
</dbReference>
<comment type="cofactor">
    <cofactor evidence="1">
        <name>Mg(2+)</name>
        <dbReference type="ChEBI" id="CHEBI:18420"/>
    </cofactor>
</comment>
<keyword evidence="10 17" id="KW-0418">Kinase</keyword>
<gene>
    <name evidence="17" type="ORF">RJ41_10530</name>
</gene>
<dbReference type="Gene3D" id="3.40.50.450">
    <property type="match status" value="1"/>
</dbReference>
<dbReference type="OrthoDB" id="9802503at2"/>
<evidence type="ECO:0000256" key="8">
    <source>
        <dbReference type="ARBA" id="ARBA00022723"/>
    </source>
</evidence>
<dbReference type="InterPro" id="IPR022953">
    <property type="entry name" value="ATP_PFK"/>
</dbReference>
<keyword evidence="9" id="KW-0547">Nucleotide-binding</keyword>
<dbReference type="GO" id="GO:0030388">
    <property type="term" value="P:fructose 1,6-bisphosphate metabolic process"/>
    <property type="evidence" value="ECO:0007669"/>
    <property type="project" value="TreeGrafter"/>
</dbReference>
<dbReference type="InterPro" id="IPR035966">
    <property type="entry name" value="PKF_sf"/>
</dbReference>
<evidence type="ECO:0000256" key="14">
    <source>
        <dbReference type="ARBA" id="ARBA00038478"/>
    </source>
</evidence>
<evidence type="ECO:0000256" key="2">
    <source>
        <dbReference type="ARBA" id="ARBA00004496"/>
    </source>
</evidence>
<comment type="similarity">
    <text evidence="14">Belongs to the phosphofructokinase type A (PFKA) family.</text>
</comment>
<evidence type="ECO:0000256" key="3">
    <source>
        <dbReference type="ARBA" id="ARBA00004679"/>
    </source>
</evidence>
<dbReference type="RefSeq" id="WP_039220304.1">
    <property type="nucleotide sequence ID" value="NZ_JWLW01000017.1"/>
</dbReference>
<name>A0A0B3YEP9_9ALTE</name>
<organism evidence="17 18">
    <name type="scientific">Alteromonas marina</name>
    <dbReference type="NCBI Taxonomy" id="203795"/>
    <lineage>
        <taxon>Bacteria</taxon>
        <taxon>Pseudomonadati</taxon>
        <taxon>Pseudomonadota</taxon>
        <taxon>Gammaproteobacteria</taxon>
        <taxon>Alteromonadales</taxon>
        <taxon>Alteromonadaceae</taxon>
        <taxon>Alteromonas/Salinimonas group</taxon>
        <taxon>Alteromonas</taxon>
    </lineage>
</organism>
<dbReference type="Proteomes" id="UP000031197">
    <property type="component" value="Unassembled WGS sequence"/>
</dbReference>
<dbReference type="PRINTS" id="PR00476">
    <property type="entry name" value="PHFRCTKINASE"/>
</dbReference>
<dbReference type="GO" id="GO:0003872">
    <property type="term" value="F:6-phosphofructokinase activity"/>
    <property type="evidence" value="ECO:0007669"/>
    <property type="project" value="UniProtKB-EC"/>
</dbReference>
<comment type="caution">
    <text evidence="17">The sequence shown here is derived from an EMBL/GenBank/DDBJ whole genome shotgun (WGS) entry which is preliminary data.</text>
</comment>
<comment type="pathway">
    <text evidence="3">Carbohydrate degradation; glycolysis; D-glyceraldehyde 3-phosphate and glycerone phosphate from D-glucose: step 3/4.</text>
</comment>
<evidence type="ECO:0000259" key="16">
    <source>
        <dbReference type="Pfam" id="PF00365"/>
    </source>
</evidence>
<keyword evidence="7 17" id="KW-0808">Transferase</keyword>
<evidence type="ECO:0000256" key="12">
    <source>
        <dbReference type="ARBA" id="ARBA00022842"/>
    </source>
</evidence>
<keyword evidence="13" id="KW-0324">Glycolysis</keyword>
<dbReference type="PANTHER" id="PTHR13697:SF4">
    <property type="entry name" value="ATP-DEPENDENT 6-PHOSPHOFRUCTOKINASE"/>
    <property type="match status" value="1"/>
</dbReference>
<dbReference type="GO" id="GO:0061621">
    <property type="term" value="P:canonical glycolysis"/>
    <property type="evidence" value="ECO:0007669"/>
    <property type="project" value="TreeGrafter"/>
</dbReference>
<dbReference type="InterPro" id="IPR000023">
    <property type="entry name" value="Phosphofructokinase_dom"/>
</dbReference>
<evidence type="ECO:0000256" key="13">
    <source>
        <dbReference type="ARBA" id="ARBA00023152"/>
    </source>
</evidence>
<proteinExistence type="inferred from homology"/>
<dbReference type="EC" id="2.7.1.11" evidence="4"/>
<evidence type="ECO:0000256" key="6">
    <source>
        <dbReference type="ARBA" id="ARBA00022533"/>
    </source>
</evidence>
<keyword evidence="18" id="KW-1185">Reference proteome</keyword>
<evidence type="ECO:0000256" key="4">
    <source>
        <dbReference type="ARBA" id="ARBA00012055"/>
    </source>
</evidence>
<dbReference type="PIRSF" id="PIRSF000532">
    <property type="entry name" value="ATP_PFK_prok"/>
    <property type="match status" value="1"/>
</dbReference>
<dbReference type="UniPathway" id="UPA00109">
    <property type="reaction ID" value="UER00182"/>
</dbReference>
<keyword evidence="11" id="KW-0067">ATP-binding</keyword>
<evidence type="ECO:0000313" key="18">
    <source>
        <dbReference type="Proteomes" id="UP000031197"/>
    </source>
</evidence>
<dbReference type="GO" id="GO:0046872">
    <property type="term" value="F:metal ion binding"/>
    <property type="evidence" value="ECO:0007669"/>
    <property type="project" value="UniProtKB-KW"/>
</dbReference>
<comment type="subcellular location">
    <subcellularLocation>
        <location evidence="2">Cytoplasm</location>
    </subcellularLocation>
</comment>
<evidence type="ECO:0000256" key="15">
    <source>
        <dbReference type="ARBA" id="ARBA00048070"/>
    </source>
</evidence>
<dbReference type="GO" id="GO:0016208">
    <property type="term" value="F:AMP binding"/>
    <property type="evidence" value="ECO:0007669"/>
    <property type="project" value="TreeGrafter"/>
</dbReference>
<dbReference type="GO" id="GO:0048029">
    <property type="term" value="F:monosaccharide binding"/>
    <property type="evidence" value="ECO:0007669"/>
    <property type="project" value="TreeGrafter"/>
</dbReference>
<dbReference type="GO" id="GO:0070095">
    <property type="term" value="F:fructose-6-phosphate binding"/>
    <property type="evidence" value="ECO:0007669"/>
    <property type="project" value="TreeGrafter"/>
</dbReference>
<dbReference type="GO" id="GO:0006002">
    <property type="term" value="P:fructose 6-phosphate metabolic process"/>
    <property type="evidence" value="ECO:0007669"/>
    <property type="project" value="InterPro"/>
</dbReference>
<keyword evidence="6" id="KW-0021">Allosteric enzyme</keyword>
<reference evidence="17 18" key="1">
    <citation type="submission" date="2014-12" db="EMBL/GenBank/DDBJ databases">
        <title>Genome sequencing of Alteromonas marina AD001.</title>
        <authorList>
            <person name="Adrian T.G.S."/>
            <person name="Chan K.G."/>
        </authorList>
    </citation>
    <scope>NUCLEOTIDE SEQUENCE [LARGE SCALE GENOMIC DNA]</scope>
    <source>
        <strain evidence="17 18">AD001</strain>
    </source>
</reference>
<protein>
    <recommendedName>
        <fullName evidence="4">6-phosphofructokinase</fullName>
        <ecNumber evidence="4">2.7.1.11</ecNumber>
    </recommendedName>
</protein>
<dbReference type="EMBL" id="JWLW01000017">
    <property type="protein sequence ID" value="KHT52400.1"/>
    <property type="molecule type" value="Genomic_DNA"/>
</dbReference>
<keyword evidence="5" id="KW-0963">Cytoplasm</keyword>
<dbReference type="SUPFAM" id="SSF53784">
    <property type="entry name" value="Phosphofructokinase"/>
    <property type="match status" value="1"/>
</dbReference>
<evidence type="ECO:0000256" key="7">
    <source>
        <dbReference type="ARBA" id="ARBA00022679"/>
    </source>
</evidence>
<dbReference type="GO" id="GO:0005524">
    <property type="term" value="F:ATP binding"/>
    <property type="evidence" value="ECO:0007669"/>
    <property type="project" value="UniProtKB-KW"/>
</dbReference>
<dbReference type="Gene3D" id="3.40.50.460">
    <property type="entry name" value="Phosphofructokinase domain"/>
    <property type="match status" value="1"/>
</dbReference>
<evidence type="ECO:0000256" key="9">
    <source>
        <dbReference type="ARBA" id="ARBA00022741"/>
    </source>
</evidence>
<dbReference type="NCBIfam" id="NF002872">
    <property type="entry name" value="PRK03202.1"/>
    <property type="match status" value="1"/>
</dbReference>
<dbReference type="AlphaFoldDB" id="A0A0B3YEP9"/>
<evidence type="ECO:0000256" key="10">
    <source>
        <dbReference type="ARBA" id="ARBA00022777"/>
    </source>
</evidence>
<keyword evidence="8" id="KW-0479">Metal-binding</keyword>
<sequence length="334" mass="36164">MSKRVAILTSGGDAPGMNACIRASIIACQKANYTLLGYKHGYNGLLQQEYIPLSLDSTHNLIQQGGTILHSARCKELKSHEGIKKAANNLMKAEIDTLIVIGGDGSFRGAAEIGKEWKGQILGIPGTIDNDISGTDATIGYFTAIDTAMSSIDKVRDTADAFERIFLIEVMGRNAGFLALNAALSSAADYVVVPEFFESADKEIEKIVTQIKAQRALKGPVSFIVVVAENVWPKGLSGLTEELMKHDISDVRPVTLGHVQRGGSPVAQDRLLATTLGEFAISLVGSDITNIMVGEVNQRPVTVPLHKTWENTKPLNEAHVEAMRTLMNERYSSW</sequence>
<dbReference type="GO" id="GO:0042802">
    <property type="term" value="F:identical protein binding"/>
    <property type="evidence" value="ECO:0007669"/>
    <property type="project" value="TreeGrafter"/>
</dbReference>
<dbReference type="PANTHER" id="PTHR13697">
    <property type="entry name" value="PHOSPHOFRUCTOKINASE"/>
    <property type="match status" value="1"/>
</dbReference>
<evidence type="ECO:0000313" key="17">
    <source>
        <dbReference type="EMBL" id="KHT52400.1"/>
    </source>
</evidence>
<keyword evidence="12" id="KW-0460">Magnesium</keyword>
<dbReference type="InterPro" id="IPR015912">
    <property type="entry name" value="Phosphofructokinase_CS"/>
</dbReference>
<dbReference type="Pfam" id="PF00365">
    <property type="entry name" value="PFK"/>
    <property type="match status" value="1"/>
</dbReference>
<comment type="catalytic activity">
    <reaction evidence="15">
        <text>beta-D-fructose 6-phosphate + ATP = beta-D-fructose 1,6-bisphosphate + ADP + H(+)</text>
        <dbReference type="Rhea" id="RHEA:16109"/>
        <dbReference type="ChEBI" id="CHEBI:15378"/>
        <dbReference type="ChEBI" id="CHEBI:30616"/>
        <dbReference type="ChEBI" id="CHEBI:32966"/>
        <dbReference type="ChEBI" id="CHEBI:57634"/>
        <dbReference type="ChEBI" id="CHEBI:456216"/>
        <dbReference type="EC" id="2.7.1.11"/>
    </reaction>
</comment>
<dbReference type="PROSITE" id="PS00433">
    <property type="entry name" value="PHOSPHOFRUCTOKINASE"/>
    <property type="match status" value="1"/>
</dbReference>
<evidence type="ECO:0000256" key="5">
    <source>
        <dbReference type="ARBA" id="ARBA00022490"/>
    </source>
</evidence>
<evidence type="ECO:0000256" key="11">
    <source>
        <dbReference type="ARBA" id="ARBA00022840"/>
    </source>
</evidence>
<dbReference type="InterPro" id="IPR012003">
    <property type="entry name" value="ATP_PFK_prok-type"/>
</dbReference>
<accession>A0A0B3YEP9</accession>
<evidence type="ECO:0000256" key="1">
    <source>
        <dbReference type="ARBA" id="ARBA00001946"/>
    </source>
</evidence>
<feature type="domain" description="Phosphofructokinase" evidence="16">
    <location>
        <begin position="4"/>
        <end position="283"/>
    </location>
</feature>